<accession>A0AAW9N7N0</accession>
<reference evidence="1 2" key="1">
    <citation type="submission" date="2023-03" db="EMBL/GenBank/DDBJ databases">
        <title>Bacillus Genome Sequencing.</title>
        <authorList>
            <person name="Dunlap C."/>
        </authorList>
    </citation>
    <scope>NUCLEOTIDE SEQUENCE [LARGE SCALE GENOMIC DNA]</scope>
    <source>
        <strain evidence="1 2">B-41290</strain>
    </source>
</reference>
<name>A0AAW9N7N0_9BACI</name>
<comment type="caution">
    <text evidence="1">The sequence shown here is derived from an EMBL/GenBank/DDBJ whole genome shotgun (WGS) entry which is preliminary data.</text>
</comment>
<dbReference type="Proteomes" id="UP001307168">
    <property type="component" value="Unassembled WGS sequence"/>
</dbReference>
<proteinExistence type="predicted"/>
<evidence type="ECO:0000313" key="2">
    <source>
        <dbReference type="Proteomes" id="UP001307168"/>
    </source>
</evidence>
<dbReference type="RefSeq" id="WP_367406341.1">
    <property type="nucleotide sequence ID" value="NZ_JARNBH010000006.1"/>
</dbReference>
<keyword evidence="2" id="KW-1185">Reference proteome</keyword>
<protein>
    <submittedName>
        <fullName evidence="1">Uncharacterized protein</fullName>
    </submittedName>
</protein>
<dbReference type="EMBL" id="JARNBH010000006">
    <property type="protein sequence ID" value="MEC0272585.1"/>
    <property type="molecule type" value="Genomic_DNA"/>
</dbReference>
<evidence type="ECO:0000313" key="1">
    <source>
        <dbReference type="EMBL" id="MEC0272585.1"/>
    </source>
</evidence>
<gene>
    <name evidence="1" type="ORF">P4706_05810</name>
</gene>
<organism evidence="1 2">
    <name type="scientific">Peribacillus castrilensis</name>
    <dbReference type="NCBI Taxonomy" id="2897690"/>
    <lineage>
        <taxon>Bacteria</taxon>
        <taxon>Bacillati</taxon>
        <taxon>Bacillota</taxon>
        <taxon>Bacilli</taxon>
        <taxon>Bacillales</taxon>
        <taxon>Bacillaceae</taxon>
        <taxon>Peribacillus</taxon>
    </lineage>
</organism>
<dbReference type="AlphaFoldDB" id="A0AAW9N7N0"/>
<sequence>MKTLRIEEICDTPAEKLASRDPTDACVEEAWQTVGGKGADF</sequence>